<accession>A0AAE9FH03</accession>
<keyword evidence="2" id="KW-1185">Reference proteome</keyword>
<dbReference type="EMBL" id="CP092625">
    <property type="protein sequence ID" value="UMM39381.1"/>
    <property type="molecule type" value="Genomic_DNA"/>
</dbReference>
<name>A0AAE9FH03_CAEBR</name>
<evidence type="ECO:0000313" key="1">
    <source>
        <dbReference type="EMBL" id="UMM39381.1"/>
    </source>
</evidence>
<gene>
    <name evidence="1" type="ORF">L5515_016464</name>
</gene>
<organism evidence="1 2">
    <name type="scientific">Caenorhabditis briggsae</name>
    <dbReference type="NCBI Taxonomy" id="6238"/>
    <lineage>
        <taxon>Eukaryota</taxon>
        <taxon>Metazoa</taxon>
        <taxon>Ecdysozoa</taxon>
        <taxon>Nematoda</taxon>
        <taxon>Chromadorea</taxon>
        <taxon>Rhabditida</taxon>
        <taxon>Rhabditina</taxon>
        <taxon>Rhabditomorpha</taxon>
        <taxon>Rhabditoidea</taxon>
        <taxon>Rhabditidae</taxon>
        <taxon>Peloderinae</taxon>
        <taxon>Caenorhabditis</taxon>
    </lineage>
</organism>
<proteinExistence type="predicted"/>
<protein>
    <submittedName>
        <fullName evidence="1">Uncharacterized protein</fullName>
    </submittedName>
</protein>
<reference evidence="1 2" key="1">
    <citation type="submission" date="2022-04" db="EMBL/GenBank/DDBJ databases">
        <title>Chromosome-level reference genomes for two strains of Caenorhabditis briggsae: an improved platform for comparative genomics.</title>
        <authorList>
            <person name="Stevens L."/>
            <person name="Andersen E."/>
        </authorList>
    </citation>
    <scope>NUCLEOTIDE SEQUENCE [LARGE SCALE GENOMIC DNA]</scope>
    <source>
        <strain evidence="1">VX34</strain>
        <tissue evidence="1">Whole-organism</tissue>
    </source>
</reference>
<sequence length="67" mass="7617">MSRPEKSLKSKNGLIDVVTNLNFVQLLLITLSSSKRSLKRSICFEFTLENPEPLPNVMKERAIGRDL</sequence>
<dbReference type="AlphaFoldDB" id="A0AAE9FH03"/>
<evidence type="ECO:0000313" key="2">
    <source>
        <dbReference type="Proteomes" id="UP000829354"/>
    </source>
</evidence>
<dbReference type="Proteomes" id="UP000829354">
    <property type="component" value="Chromosome X"/>
</dbReference>